<evidence type="ECO:0000313" key="2">
    <source>
        <dbReference type="EMBL" id="KAK6544343.1"/>
    </source>
</evidence>
<name>A0AAV9XQN0_9PEZI</name>
<organism evidence="2 3">
    <name type="scientific">Orbilia ellipsospora</name>
    <dbReference type="NCBI Taxonomy" id="2528407"/>
    <lineage>
        <taxon>Eukaryota</taxon>
        <taxon>Fungi</taxon>
        <taxon>Dikarya</taxon>
        <taxon>Ascomycota</taxon>
        <taxon>Pezizomycotina</taxon>
        <taxon>Orbiliomycetes</taxon>
        <taxon>Orbiliales</taxon>
        <taxon>Orbiliaceae</taxon>
        <taxon>Orbilia</taxon>
    </lineage>
</organism>
<keyword evidence="3" id="KW-1185">Reference proteome</keyword>
<dbReference type="AlphaFoldDB" id="A0AAV9XQN0"/>
<feature type="compositionally biased region" description="Basic and acidic residues" evidence="1">
    <location>
        <begin position="20"/>
        <end position="34"/>
    </location>
</feature>
<dbReference type="PANTHER" id="PTHR39600">
    <property type="entry name" value="PEPTIDASE INHIBITOR I78 FAMILY PROTEIN"/>
    <property type="match status" value="1"/>
</dbReference>
<protein>
    <submittedName>
        <fullName evidence="2">Uncharacterized protein</fullName>
    </submittedName>
</protein>
<proteinExistence type="predicted"/>
<accession>A0AAV9XQN0</accession>
<evidence type="ECO:0000256" key="1">
    <source>
        <dbReference type="SAM" id="MobiDB-lite"/>
    </source>
</evidence>
<reference evidence="2 3" key="1">
    <citation type="submission" date="2019-10" db="EMBL/GenBank/DDBJ databases">
        <authorList>
            <person name="Palmer J.M."/>
        </authorList>
    </citation>
    <scope>NUCLEOTIDE SEQUENCE [LARGE SCALE GENOMIC DNA]</scope>
    <source>
        <strain evidence="2 3">TWF694</strain>
    </source>
</reference>
<dbReference type="InterPro" id="IPR021719">
    <property type="entry name" value="Prot_inh_I78"/>
</dbReference>
<dbReference type="EMBL" id="JAVHJO010000001">
    <property type="protein sequence ID" value="KAK6544343.1"/>
    <property type="molecule type" value="Genomic_DNA"/>
</dbReference>
<sequence length="78" mass="8890">MSEPSQEFKQQWESKLVGKKIVDNPSEHPEHFCKSDLPQGPQSHRVIPRGAMVTRDFHPGRLNVHVDEEGTCTHINFG</sequence>
<dbReference type="Gene3D" id="3.30.10.10">
    <property type="entry name" value="Trypsin Inhibitor V, subunit A"/>
    <property type="match status" value="1"/>
</dbReference>
<feature type="region of interest" description="Disordered" evidence="1">
    <location>
        <begin position="20"/>
        <end position="45"/>
    </location>
</feature>
<dbReference type="Proteomes" id="UP001365542">
    <property type="component" value="Unassembled WGS sequence"/>
</dbReference>
<dbReference type="Pfam" id="PF11720">
    <property type="entry name" value="Inhibitor_I78"/>
    <property type="match status" value="1"/>
</dbReference>
<gene>
    <name evidence="2" type="ORF">TWF694_001043</name>
</gene>
<evidence type="ECO:0000313" key="3">
    <source>
        <dbReference type="Proteomes" id="UP001365542"/>
    </source>
</evidence>
<dbReference type="PANTHER" id="PTHR39600:SF1">
    <property type="entry name" value="PEPTIDASE INHIBITOR I78 FAMILY PROTEIN"/>
    <property type="match status" value="1"/>
</dbReference>
<comment type="caution">
    <text evidence="2">The sequence shown here is derived from an EMBL/GenBank/DDBJ whole genome shotgun (WGS) entry which is preliminary data.</text>
</comment>